<dbReference type="Gene3D" id="3.20.20.480">
    <property type="entry name" value="Trimethylamine methyltransferase-like"/>
    <property type="match status" value="1"/>
</dbReference>
<comment type="similarity">
    <text evidence="1 4">Belongs to the trimethylamine methyltransferase family.</text>
</comment>
<reference evidence="5" key="1">
    <citation type="submission" date="2020-03" db="EMBL/GenBank/DDBJ databases">
        <title>Genome of Pelagibius litoralis DSM 21314T.</title>
        <authorList>
            <person name="Wang G."/>
        </authorList>
    </citation>
    <scope>NUCLEOTIDE SEQUENCE</scope>
    <source>
        <strain evidence="5">DSM 21314</strain>
    </source>
</reference>
<keyword evidence="3 4" id="KW-0808">Transferase</keyword>
<dbReference type="AlphaFoldDB" id="A0A967C8Z2"/>
<comment type="caution">
    <text evidence="5">The sequence shown here is derived from an EMBL/GenBank/DDBJ whole genome shotgun (WGS) entry which is preliminary data.</text>
</comment>
<evidence type="ECO:0000313" key="5">
    <source>
        <dbReference type="EMBL" id="NIA68967.1"/>
    </source>
</evidence>
<evidence type="ECO:0000256" key="1">
    <source>
        <dbReference type="ARBA" id="ARBA00007137"/>
    </source>
</evidence>
<proteinExistence type="inferred from homology"/>
<evidence type="ECO:0000256" key="2">
    <source>
        <dbReference type="ARBA" id="ARBA00022603"/>
    </source>
</evidence>
<dbReference type="GO" id="GO:0008168">
    <property type="term" value="F:methyltransferase activity"/>
    <property type="evidence" value="ECO:0007669"/>
    <property type="project" value="UniProtKB-KW"/>
</dbReference>
<dbReference type="PIRSF" id="PIRSF037567">
    <property type="entry name" value="MTTB_MeTrfase"/>
    <property type="match status" value="1"/>
</dbReference>
<evidence type="ECO:0000313" key="6">
    <source>
        <dbReference type="Proteomes" id="UP000761264"/>
    </source>
</evidence>
<dbReference type="EC" id="2.1.1.-" evidence="4"/>
<dbReference type="InterPro" id="IPR010426">
    <property type="entry name" value="MTTB_MeTrfase"/>
</dbReference>
<dbReference type="RefSeq" id="WP_167224073.1">
    <property type="nucleotide sequence ID" value="NZ_JAAQPH010000006.1"/>
</dbReference>
<organism evidence="5 6">
    <name type="scientific">Pelagibius litoralis</name>
    <dbReference type="NCBI Taxonomy" id="374515"/>
    <lineage>
        <taxon>Bacteria</taxon>
        <taxon>Pseudomonadati</taxon>
        <taxon>Pseudomonadota</taxon>
        <taxon>Alphaproteobacteria</taxon>
        <taxon>Rhodospirillales</taxon>
        <taxon>Rhodovibrionaceae</taxon>
        <taxon>Pelagibius</taxon>
    </lineage>
</organism>
<dbReference type="EMBL" id="JAAQPH010000006">
    <property type="protein sequence ID" value="NIA68967.1"/>
    <property type="molecule type" value="Genomic_DNA"/>
</dbReference>
<dbReference type="Pfam" id="PF06253">
    <property type="entry name" value="MTTB"/>
    <property type="match status" value="1"/>
</dbReference>
<protein>
    <recommendedName>
        <fullName evidence="4">Methyltransferase</fullName>
        <ecNumber evidence="4">2.1.1.-</ecNumber>
    </recommendedName>
</protein>
<dbReference type="Proteomes" id="UP000761264">
    <property type="component" value="Unassembled WGS sequence"/>
</dbReference>
<keyword evidence="2 5" id="KW-0489">Methyltransferase</keyword>
<dbReference type="GO" id="GO:0032259">
    <property type="term" value="P:methylation"/>
    <property type="evidence" value="ECO:0007669"/>
    <property type="project" value="UniProtKB-KW"/>
</dbReference>
<accession>A0A967C8Z2</accession>
<gene>
    <name evidence="5" type="ORF">HBA54_10215</name>
</gene>
<sequence length="514" mass="56025">MARDTGRRGGRRGQGERRPAAGLKQLDWVLPENPYDPIKVLRDDQVEMITDTAFRILEEVGMDFLHSEAREILAKAGARVEPGSQRVYLDRGLVKEALASAPSSFTLHARNPAHNLEIGGRRIVFGSVGSAPNSSDMDGGRRPGNYRDYKNFLRLTQAFNIVHFVAGYPVEPVDLHPATRHLDALRDCLTLTDKAFHAYSLGRARILDGLEIVRIGHGMTETELAAKPCLFTIVNTSSPLRLDGPMIEGIIEMARRNQVVIITPFTLSGAMSPATVAGALAQQHAEAMAGMAFTQMVNPGAPVIYGGFTSNVDMKSGAPAFGTPEYSRAALAGGQLARHLGIPYRSSNANAANCVDAQAAYESQMSIWGAVMGHANFMMHGAGWLEGGLCASFEKFVLDVEMLQMMTEFLRPLEVSEDSIGLEAIREVGPGGHFFGAAHTLERYETAFYDPILSDWRNFENWQDGGSETATQRANRLYKSVLEDFTPPPLDPAIKDELDDFVARRTAEGGAEAA</sequence>
<dbReference type="InterPro" id="IPR038601">
    <property type="entry name" value="MttB-like_sf"/>
</dbReference>
<dbReference type="GO" id="GO:0015948">
    <property type="term" value="P:methanogenesis"/>
    <property type="evidence" value="ECO:0007669"/>
    <property type="project" value="UniProtKB-UniRule"/>
</dbReference>
<keyword evidence="6" id="KW-1185">Reference proteome</keyword>
<name>A0A967C8Z2_9PROT</name>
<evidence type="ECO:0000256" key="3">
    <source>
        <dbReference type="ARBA" id="ARBA00022679"/>
    </source>
</evidence>
<evidence type="ECO:0000256" key="4">
    <source>
        <dbReference type="PIRNR" id="PIRNR037567"/>
    </source>
</evidence>